<feature type="signal peptide" evidence="1">
    <location>
        <begin position="1"/>
        <end position="18"/>
    </location>
</feature>
<keyword evidence="3" id="KW-1185">Reference proteome</keyword>
<evidence type="ECO:0000313" key="3">
    <source>
        <dbReference type="Proteomes" id="UP000515151"/>
    </source>
</evidence>
<dbReference type="OrthoDB" id="843225at2759"/>
<dbReference type="SUPFAM" id="SSF52402">
    <property type="entry name" value="Adenine nucleotide alpha hydrolases-like"/>
    <property type="match status" value="1"/>
</dbReference>
<dbReference type="CDD" id="cd23659">
    <property type="entry name" value="USP_At3g01520-like"/>
    <property type="match status" value="1"/>
</dbReference>
<sequence length="235" mass="26093">MTCQQILSLSLVLWKLHGSYINKWSVLMDAYFHQNPLFSSQSIYRVLSESYSWERDRIMAEGGAAAAAASENKEERRIVVAVDESEESMYALTWCLKNLVSSNFNDTLFLVYANNPPPVYTAVDGSVGVSGYLFSSDIIATMERYGGEVAESVMEKAKKICRDLGGGDDDIKVETRVERGDARDVICKMVERLNADILVMGSHGYGLIKRAFLGSVSNHCAQNVKSPVMIVKKPK</sequence>
<gene>
    <name evidence="4" type="primary">LOC116201426</name>
</gene>
<dbReference type="PANTHER" id="PTHR31964:SF125">
    <property type="entry name" value="OS05G0357525 PROTEIN"/>
    <property type="match status" value="1"/>
</dbReference>
<evidence type="ECO:0000313" key="4">
    <source>
        <dbReference type="RefSeq" id="XP_031388530.1"/>
    </source>
</evidence>
<dbReference type="PRINTS" id="PR01438">
    <property type="entry name" value="UNVRSLSTRESS"/>
</dbReference>
<dbReference type="GeneID" id="116201426"/>
<dbReference type="RefSeq" id="XP_031388530.1">
    <property type="nucleotide sequence ID" value="XM_031532670.1"/>
</dbReference>
<name>A0A6P8CWP8_PUNGR</name>
<keyword evidence="1" id="KW-0732">Signal</keyword>
<evidence type="ECO:0000256" key="1">
    <source>
        <dbReference type="SAM" id="SignalP"/>
    </source>
</evidence>
<dbReference type="Pfam" id="PF00582">
    <property type="entry name" value="Usp"/>
    <property type="match status" value="1"/>
</dbReference>
<evidence type="ECO:0000259" key="2">
    <source>
        <dbReference type="Pfam" id="PF00582"/>
    </source>
</evidence>
<organism evidence="3 4">
    <name type="scientific">Punica granatum</name>
    <name type="common">Pomegranate</name>
    <dbReference type="NCBI Taxonomy" id="22663"/>
    <lineage>
        <taxon>Eukaryota</taxon>
        <taxon>Viridiplantae</taxon>
        <taxon>Streptophyta</taxon>
        <taxon>Embryophyta</taxon>
        <taxon>Tracheophyta</taxon>
        <taxon>Spermatophyta</taxon>
        <taxon>Magnoliopsida</taxon>
        <taxon>eudicotyledons</taxon>
        <taxon>Gunneridae</taxon>
        <taxon>Pentapetalae</taxon>
        <taxon>rosids</taxon>
        <taxon>malvids</taxon>
        <taxon>Myrtales</taxon>
        <taxon>Lythraceae</taxon>
        <taxon>Punica</taxon>
    </lineage>
</organism>
<reference evidence="4" key="2">
    <citation type="submission" date="2025-08" db="UniProtKB">
        <authorList>
            <consortium name="RefSeq"/>
        </authorList>
    </citation>
    <scope>IDENTIFICATION</scope>
    <source>
        <tissue evidence="4">Leaf</tissue>
    </source>
</reference>
<dbReference type="InterPro" id="IPR006016">
    <property type="entry name" value="UspA"/>
</dbReference>
<dbReference type="AlphaFoldDB" id="A0A6P8CWP8"/>
<proteinExistence type="predicted"/>
<feature type="chain" id="PRO_5027649939" evidence="1">
    <location>
        <begin position="19"/>
        <end position="235"/>
    </location>
</feature>
<dbReference type="InterPro" id="IPR006015">
    <property type="entry name" value="Universal_stress_UspA"/>
</dbReference>
<dbReference type="PANTHER" id="PTHR31964">
    <property type="entry name" value="ADENINE NUCLEOTIDE ALPHA HYDROLASES-LIKE SUPERFAMILY PROTEIN"/>
    <property type="match status" value="1"/>
</dbReference>
<reference evidence="3" key="1">
    <citation type="journal article" date="2020" name="Plant Biotechnol. J.">
        <title>The pomegranate (Punica granatum L.) draft genome dissects genetic divergence between soft- and hard-seeded cultivars.</title>
        <authorList>
            <person name="Luo X."/>
            <person name="Li H."/>
            <person name="Wu Z."/>
            <person name="Yao W."/>
            <person name="Zhao P."/>
            <person name="Cao D."/>
            <person name="Yu H."/>
            <person name="Li K."/>
            <person name="Poudel K."/>
            <person name="Zhao D."/>
            <person name="Zhang F."/>
            <person name="Xia X."/>
            <person name="Chen L."/>
            <person name="Wang Q."/>
            <person name="Jing D."/>
            <person name="Cao S."/>
        </authorList>
    </citation>
    <scope>NUCLEOTIDE SEQUENCE [LARGE SCALE GENOMIC DNA]</scope>
    <source>
        <strain evidence="3">cv. Tunisia</strain>
    </source>
</reference>
<dbReference type="Gene3D" id="3.40.50.620">
    <property type="entry name" value="HUPs"/>
    <property type="match status" value="1"/>
</dbReference>
<dbReference type="Proteomes" id="UP000515151">
    <property type="component" value="Chromosome 1"/>
</dbReference>
<protein>
    <submittedName>
        <fullName evidence="4">Universal stress protein A-like protein isoform X1</fullName>
    </submittedName>
</protein>
<feature type="domain" description="UspA" evidence="2">
    <location>
        <begin position="76"/>
        <end position="232"/>
    </location>
</feature>
<accession>A0A6P8CWP8</accession>
<dbReference type="InterPro" id="IPR014729">
    <property type="entry name" value="Rossmann-like_a/b/a_fold"/>
</dbReference>